<dbReference type="GO" id="GO:0003677">
    <property type="term" value="F:DNA binding"/>
    <property type="evidence" value="ECO:0007669"/>
    <property type="project" value="UniProtKB-KW"/>
</dbReference>
<dbReference type="HOGENOM" id="CLU_038546_0_0_9"/>
<protein>
    <recommendedName>
        <fullName evidence="5">Transposase</fullName>
    </recommendedName>
</protein>
<organism evidence="3 4">
    <name type="scientific">Thermoanaerobacter kivui</name>
    <name type="common">Acetogenium kivui</name>
    <dbReference type="NCBI Taxonomy" id="2325"/>
    <lineage>
        <taxon>Bacteria</taxon>
        <taxon>Bacillati</taxon>
        <taxon>Bacillota</taxon>
        <taxon>Clostridia</taxon>
        <taxon>Thermoanaerobacterales</taxon>
        <taxon>Thermoanaerobacteraceae</taxon>
        <taxon>Thermoanaerobacter</taxon>
    </lineage>
</organism>
<proteinExistence type="predicted"/>
<dbReference type="InterPro" id="IPR010094">
    <property type="entry name" value="Transposase_put_N"/>
</dbReference>
<sequence>MIVIQAKLIFPNQQDKQIVLDLMRRWSSCVRYAYKRLLEGYDRKTLKRDLQGIFDLNSRYVDDAIMKARSTLESAKELGKSPRKVIFGGKKLFRKLQKHHLNGKAYKKLKIRWQEKRKGNLYSRGDKSKKGNLNTRIEVRKNGTFLRINVGERKYVYAKIEAGYKKNKKRKELLQEIAQSNIPYSVELKLKNGSICAYFAIEEQYPEIKITKEKGIIGIDVNAYPDNISWAEVDEKGNLISYGSIPMPELASGNSDKREYFRWQYAHEIVKIAKEKRKAIVIEKLDIKNKGEKGDFSGKKSRRIRHNFSYKSLLKKIKILAKKEGIEVIEVNPSYTSIIGMLKYAPQYMITKDIAAAYVIARRGLGREEKIPDNYIKFLNALTIDELEELKEHVKKTVRNKQLKKKHLKEINKAIEILQSLESEPGRVLKPLDGTSFSAHDFWRVLKVAVVTPLSPEKVPRDFSALKGLLIQGKWGDP</sequence>
<feature type="coiled-coil region" evidence="2">
    <location>
        <begin position="384"/>
        <end position="424"/>
    </location>
</feature>
<gene>
    <name evidence="3" type="ORF">TKV_c12880</name>
</gene>
<dbReference type="RefSeq" id="WP_049685213.1">
    <property type="nucleotide sequence ID" value="NZ_CP009170.1"/>
</dbReference>
<dbReference type="NCBIfam" id="TIGR01765">
    <property type="entry name" value="tspaseT_teng_N"/>
    <property type="match status" value="1"/>
</dbReference>
<dbReference type="eggNOG" id="COG0675">
    <property type="taxonomic scope" value="Bacteria"/>
</dbReference>
<dbReference type="KEGG" id="tki:TKV_c12880"/>
<evidence type="ECO:0000256" key="1">
    <source>
        <dbReference type="ARBA" id="ARBA00023125"/>
    </source>
</evidence>
<evidence type="ECO:0008006" key="5">
    <source>
        <dbReference type="Google" id="ProtNLM"/>
    </source>
</evidence>
<dbReference type="EMBL" id="CP009170">
    <property type="protein sequence ID" value="AIS52459.1"/>
    <property type="molecule type" value="Genomic_DNA"/>
</dbReference>
<evidence type="ECO:0000256" key="2">
    <source>
        <dbReference type="SAM" id="Coils"/>
    </source>
</evidence>
<evidence type="ECO:0000313" key="4">
    <source>
        <dbReference type="Proteomes" id="UP000029669"/>
    </source>
</evidence>
<dbReference type="InterPro" id="IPR010095">
    <property type="entry name" value="Cas12f1-like_TNB"/>
</dbReference>
<name>A0A097ARM5_THEKI</name>
<keyword evidence="1" id="KW-0238">DNA-binding</keyword>
<accession>A0A097ARM5</accession>
<keyword evidence="4" id="KW-1185">Reference proteome</keyword>
<evidence type="ECO:0000313" key="3">
    <source>
        <dbReference type="EMBL" id="AIS52459.1"/>
    </source>
</evidence>
<dbReference type="OrthoDB" id="1718310at2"/>
<keyword evidence="2" id="KW-0175">Coiled coil</keyword>
<dbReference type="NCBIfam" id="TIGR01766">
    <property type="entry name" value="IS200/IS605 family accessory protein TnpB-like domain"/>
    <property type="match status" value="1"/>
</dbReference>
<dbReference type="AlphaFoldDB" id="A0A097ARM5"/>
<reference evidence="4" key="1">
    <citation type="journal article" date="2015" name="Genome Announc.">
        <title>Whole-Genome Sequences of 80 Environmental and Clinical Isolates of Burkholderia pseudomallei.</title>
        <authorList>
            <person name="Johnson S.L."/>
            <person name="Baker A.L."/>
            <person name="Chain P.S."/>
            <person name="Currie B.J."/>
            <person name="Daligault H.E."/>
            <person name="Davenport K.W."/>
            <person name="Davis C.B."/>
            <person name="Inglis T.J."/>
            <person name="Kaestli M."/>
            <person name="Koren S."/>
            <person name="Mayo M."/>
            <person name="Merritt A.J."/>
            <person name="Price E.P."/>
            <person name="Sarovich D.S."/>
            <person name="Warner J."/>
            <person name="Rosovitz M.J."/>
        </authorList>
    </citation>
    <scope>NUCLEOTIDE SEQUENCE [LARGE SCALE GENOMIC DNA]</scope>
    <source>
        <strain evidence="4">DSM 2030</strain>
    </source>
</reference>
<dbReference type="Proteomes" id="UP000029669">
    <property type="component" value="Chromosome"/>
</dbReference>
<dbReference type="STRING" id="2325.TKV_c12880"/>